<geneLocation type="plastid" evidence="2"/>
<keyword evidence="2" id="KW-0689">Ribosomal protein</keyword>
<feature type="domain" description="S1 motif" evidence="1">
    <location>
        <begin position="194"/>
        <end position="262"/>
    </location>
</feature>
<dbReference type="EMBL" id="MK814609">
    <property type="protein sequence ID" value="QCI04212.1"/>
    <property type="molecule type" value="Genomic_DNA"/>
</dbReference>
<dbReference type="AlphaFoldDB" id="A0A4D6WLW4"/>
<proteinExistence type="predicted"/>
<organism evidence="2">
    <name type="scientific">Anotrichium furcellatum</name>
    <dbReference type="NCBI Taxonomy" id="41999"/>
    <lineage>
        <taxon>Eukaryota</taxon>
        <taxon>Rhodophyta</taxon>
        <taxon>Florideophyceae</taxon>
        <taxon>Rhodymeniophycidae</taxon>
        <taxon>Ceramiales</taxon>
        <taxon>Ceramiaceae</taxon>
        <taxon>Anotrichium</taxon>
    </lineage>
</organism>
<reference evidence="2" key="1">
    <citation type="journal article" date="2019" name="Mol. Phylogenet. Evol.">
        <title>Morphological evolution and classification of the red algal order Ceramiales inferred using plastid phylogenomics.</title>
        <authorList>
            <person name="Diaz-Tapia P."/>
            <person name="Pasella M.M."/>
            <person name="Verbruggen H."/>
            <person name="Maggs C.A."/>
        </authorList>
    </citation>
    <scope>NUCLEOTIDE SEQUENCE</scope>
    <source>
        <strain evidence="2">PD2933</strain>
    </source>
</reference>
<dbReference type="PROSITE" id="PS50126">
    <property type="entry name" value="S1"/>
    <property type="match status" value="1"/>
</dbReference>
<keyword evidence="2" id="KW-0934">Plastid</keyword>
<dbReference type="SMART" id="SM00316">
    <property type="entry name" value="S1"/>
    <property type="match status" value="3"/>
</dbReference>
<protein>
    <submittedName>
        <fullName evidence="2">Ribosomal protein S1</fullName>
    </submittedName>
</protein>
<dbReference type="InterPro" id="IPR003029">
    <property type="entry name" value="S1_domain"/>
</dbReference>
<dbReference type="Pfam" id="PF00575">
    <property type="entry name" value="S1"/>
    <property type="match status" value="1"/>
</dbReference>
<reference evidence="2" key="2">
    <citation type="submission" date="2019-04" db="EMBL/GenBank/DDBJ databases">
        <authorList>
            <person name="Pasella M."/>
        </authorList>
    </citation>
    <scope>NUCLEOTIDE SEQUENCE</scope>
    <source>
        <strain evidence="2">PD2933</strain>
    </source>
</reference>
<evidence type="ECO:0000259" key="1">
    <source>
        <dbReference type="PROSITE" id="PS50126"/>
    </source>
</evidence>
<dbReference type="InterPro" id="IPR052757">
    <property type="entry name" value="Ribosomal_protein_S1"/>
</dbReference>
<gene>
    <name evidence="2" type="primary">rps1</name>
</gene>
<name>A0A4D6WLW4_9FLOR</name>
<sequence length="265" mass="31479">MLYKYQLIYKKKFFSEILNRYQYNINSGEIVGGIIKYKEINGLLVDTGDKISSYLPFEEITIEYHKKNYSFNDLLYMKRDFFLITHKNYIKKSILSIKRLEYMRAWKRIKQIYLEDIIFKLPIQYINKGGIITYLEGLQSFIPNSCTDGLYNQKLKYTKNIYCKLLFINENKNEIILSQKSALLHLSKHKFRLNELIYGKIIVIQNYGIFVDIYGILGLLHISEISCKYINDIHNIFLLKDLIKVKIIHININQGRISLSTKKLK</sequence>
<dbReference type="PANTHER" id="PTHR47559:SF1">
    <property type="entry name" value="OS03G0844900 PROTEIN"/>
    <property type="match status" value="1"/>
</dbReference>
<accession>A0A4D6WLW4</accession>
<dbReference type="Gene3D" id="2.40.50.140">
    <property type="entry name" value="Nucleic acid-binding proteins"/>
    <property type="match status" value="2"/>
</dbReference>
<evidence type="ECO:0000313" key="2">
    <source>
        <dbReference type="EMBL" id="QCI04212.1"/>
    </source>
</evidence>
<dbReference type="PANTHER" id="PTHR47559">
    <property type="entry name" value="OS03G0844900 PROTEIN"/>
    <property type="match status" value="1"/>
</dbReference>
<dbReference type="SUPFAM" id="SSF50249">
    <property type="entry name" value="Nucleic acid-binding proteins"/>
    <property type="match status" value="2"/>
</dbReference>
<keyword evidence="2" id="KW-0687">Ribonucleoprotein</keyword>
<dbReference type="GO" id="GO:0005840">
    <property type="term" value="C:ribosome"/>
    <property type="evidence" value="ECO:0007669"/>
    <property type="project" value="UniProtKB-KW"/>
</dbReference>
<dbReference type="GO" id="GO:0003676">
    <property type="term" value="F:nucleic acid binding"/>
    <property type="evidence" value="ECO:0007669"/>
    <property type="project" value="InterPro"/>
</dbReference>
<dbReference type="InterPro" id="IPR012340">
    <property type="entry name" value="NA-bd_OB-fold"/>
</dbReference>